<evidence type="ECO:0000259" key="2">
    <source>
        <dbReference type="Pfam" id="PF12697"/>
    </source>
</evidence>
<comment type="caution">
    <text evidence="3">The sequence shown here is derived from an EMBL/GenBank/DDBJ whole genome shotgun (WGS) entry which is preliminary data.</text>
</comment>
<dbReference type="InterPro" id="IPR029058">
    <property type="entry name" value="AB_hydrolase_fold"/>
</dbReference>
<dbReference type="SUPFAM" id="SSF53474">
    <property type="entry name" value="alpha/beta-Hydrolases"/>
    <property type="match status" value="1"/>
</dbReference>
<sequence>MSFTISREYPRAILRPLQLVSTAGHEQPQAIQPPSLPETPSLAWRATNHVFSGTKDRDAHPAWPPSSFEQDPASIPDDDKYNIHYDPESTTSRRSIYHMYDQSDSQKTSEFDLVPPPPFLAAKRYIPIQNAQSADDFTRDKMTLLMLPGMGVPKEMFEPFLETLLLKLHGTNAQIDEIWTLDMPSSGQTALLNPRGYLYGNEKDITRDILLFITAYLPLTAAQVLPEQLVAREPTTHGQQPVRRNVHVLAHSLGAQCAILAAAHAPDIFASLTVMDPAMIPSGKINKAFTKLPKDTLCTNLRYSHPSLDSVVTDLRTNKRTRGWDKRVIDIFTRRGVIPDSKGFRLIAHPRLEWALYYDKETPAQCFDRLTDIKVPLHTIMPTRPFAVPPKQLETIVGGLSQPTKITWIANTTHQLPLERPDECADAAASWLASISQKTLNRARL</sequence>
<dbReference type="AlphaFoldDB" id="A0A9W9R5A5"/>
<feature type="domain" description="AB hydrolase-1" evidence="2">
    <location>
        <begin position="144"/>
        <end position="427"/>
    </location>
</feature>
<evidence type="ECO:0000256" key="1">
    <source>
        <dbReference type="SAM" id="MobiDB-lite"/>
    </source>
</evidence>
<gene>
    <name evidence="3" type="ORF">N7541_006520</name>
</gene>
<proteinExistence type="predicted"/>
<protein>
    <recommendedName>
        <fullName evidence="2">AB hydrolase-1 domain-containing protein</fullName>
    </recommendedName>
</protein>
<dbReference type="GO" id="GO:0072330">
    <property type="term" value="P:monocarboxylic acid biosynthetic process"/>
    <property type="evidence" value="ECO:0007669"/>
    <property type="project" value="UniProtKB-ARBA"/>
</dbReference>
<dbReference type="Proteomes" id="UP001148299">
    <property type="component" value="Unassembled WGS sequence"/>
</dbReference>
<reference evidence="3" key="1">
    <citation type="submission" date="2022-12" db="EMBL/GenBank/DDBJ databases">
        <authorList>
            <person name="Petersen C."/>
        </authorList>
    </citation>
    <scope>NUCLEOTIDE SEQUENCE</scope>
    <source>
        <strain evidence="3">IBT 35675</strain>
    </source>
</reference>
<dbReference type="InterPro" id="IPR000073">
    <property type="entry name" value="AB_hydrolase_1"/>
</dbReference>
<organism evidence="3 4">
    <name type="scientific">Penicillium brevicompactum</name>
    <dbReference type="NCBI Taxonomy" id="5074"/>
    <lineage>
        <taxon>Eukaryota</taxon>
        <taxon>Fungi</taxon>
        <taxon>Dikarya</taxon>
        <taxon>Ascomycota</taxon>
        <taxon>Pezizomycotina</taxon>
        <taxon>Eurotiomycetes</taxon>
        <taxon>Eurotiomycetidae</taxon>
        <taxon>Eurotiales</taxon>
        <taxon>Aspergillaceae</taxon>
        <taxon>Penicillium</taxon>
    </lineage>
</organism>
<keyword evidence="4" id="KW-1185">Reference proteome</keyword>
<dbReference type="Pfam" id="PF12697">
    <property type="entry name" value="Abhydrolase_6"/>
    <property type="match status" value="1"/>
</dbReference>
<evidence type="ECO:0000313" key="4">
    <source>
        <dbReference type="Proteomes" id="UP001148299"/>
    </source>
</evidence>
<feature type="region of interest" description="Disordered" evidence="1">
    <location>
        <begin position="55"/>
        <end position="81"/>
    </location>
</feature>
<dbReference type="GO" id="GO:0017000">
    <property type="term" value="P:antibiotic biosynthetic process"/>
    <property type="evidence" value="ECO:0007669"/>
    <property type="project" value="UniProtKB-ARBA"/>
</dbReference>
<evidence type="ECO:0000313" key="3">
    <source>
        <dbReference type="EMBL" id="KAJ5353956.1"/>
    </source>
</evidence>
<name>A0A9W9R5A5_PENBR</name>
<reference evidence="3" key="2">
    <citation type="journal article" date="2023" name="IMA Fungus">
        <title>Comparative genomic study of the Penicillium genus elucidates a diverse pangenome and 15 lateral gene transfer events.</title>
        <authorList>
            <person name="Petersen C."/>
            <person name="Sorensen T."/>
            <person name="Nielsen M.R."/>
            <person name="Sondergaard T.E."/>
            <person name="Sorensen J.L."/>
            <person name="Fitzpatrick D.A."/>
            <person name="Frisvad J.C."/>
            <person name="Nielsen K.L."/>
        </authorList>
    </citation>
    <scope>NUCLEOTIDE SEQUENCE</scope>
    <source>
        <strain evidence="3">IBT 35675</strain>
    </source>
</reference>
<dbReference type="EMBL" id="JAPZBR010000005">
    <property type="protein sequence ID" value="KAJ5353956.1"/>
    <property type="molecule type" value="Genomic_DNA"/>
</dbReference>
<accession>A0A9W9R5A5</accession>
<dbReference type="Gene3D" id="3.40.50.1820">
    <property type="entry name" value="alpha/beta hydrolase"/>
    <property type="match status" value="1"/>
</dbReference>